<evidence type="ECO:0000313" key="1">
    <source>
        <dbReference type="EMBL" id="KAG7439764.1"/>
    </source>
</evidence>
<comment type="caution">
    <text evidence="1">The sequence shown here is derived from an EMBL/GenBank/DDBJ whole genome shotgun (WGS) entry which is preliminary data.</text>
</comment>
<dbReference type="AlphaFoldDB" id="A0A9P7VFI3"/>
<proteinExistence type="predicted"/>
<dbReference type="Proteomes" id="UP000812287">
    <property type="component" value="Unassembled WGS sequence"/>
</dbReference>
<name>A0A9P7VFI3_9AGAR</name>
<dbReference type="EMBL" id="MU250584">
    <property type="protein sequence ID" value="KAG7439764.1"/>
    <property type="molecule type" value="Genomic_DNA"/>
</dbReference>
<evidence type="ECO:0000313" key="2">
    <source>
        <dbReference type="Proteomes" id="UP000812287"/>
    </source>
</evidence>
<sequence>MSLRLIGRNGSNYHPSWRIFCDDYKPKCICSVCGVWCCLALQQPFDVESGRYAVEEVPGSIPGQAPIQFLKLLHTLTEGRGPNPDEYVQ</sequence>
<gene>
    <name evidence="1" type="ORF">BT62DRAFT_1081354</name>
</gene>
<dbReference type="GeneID" id="66101955"/>
<accession>A0A9P7VFI3</accession>
<protein>
    <submittedName>
        <fullName evidence="1">Uncharacterized protein</fullName>
    </submittedName>
</protein>
<reference evidence="1" key="1">
    <citation type="submission" date="2020-11" db="EMBL/GenBank/DDBJ databases">
        <title>Adaptations for nitrogen fixation in a non-lichenized fungal sporocarp promotes dispersal by wood-feeding termites.</title>
        <authorList>
            <consortium name="DOE Joint Genome Institute"/>
            <person name="Koch R.A."/>
            <person name="Yoon G."/>
            <person name="Arayal U."/>
            <person name="Lail K."/>
            <person name="Amirebrahimi M."/>
            <person name="Labutti K."/>
            <person name="Lipzen A."/>
            <person name="Riley R."/>
            <person name="Barry K."/>
            <person name="Henrissat B."/>
            <person name="Grigoriev I.V."/>
            <person name="Herr J.R."/>
            <person name="Aime M.C."/>
        </authorList>
    </citation>
    <scope>NUCLEOTIDE SEQUENCE</scope>
    <source>
        <strain evidence="1">MCA 3950</strain>
    </source>
</reference>
<organism evidence="1 2">
    <name type="scientific">Guyanagaster necrorhizus</name>
    <dbReference type="NCBI Taxonomy" id="856835"/>
    <lineage>
        <taxon>Eukaryota</taxon>
        <taxon>Fungi</taxon>
        <taxon>Dikarya</taxon>
        <taxon>Basidiomycota</taxon>
        <taxon>Agaricomycotina</taxon>
        <taxon>Agaricomycetes</taxon>
        <taxon>Agaricomycetidae</taxon>
        <taxon>Agaricales</taxon>
        <taxon>Marasmiineae</taxon>
        <taxon>Physalacriaceae</taxon>
        <taxon>Guyanagaster</taxon>
    </lineage>
</organism>
<keyword evidence="2" id="KW-1185">Reference proteome</keyword>
<dbReference type="RefSeq" id="XP_043033264.1">
    <property type="nucleotide sequence ID" value="XM_043179661.1"/>
</dbReference>